<organism evidence="2 3">
    <name type="scientific">Enterovibrio nigricans DSM 22720</name>
    <dbReference type="NCBI Taxonomy" id="1121868"/>
    <lineage>
        <taxon>Bacteria</taxon>
        <taxon>Pseudomonadati</taxon>
        <taxon>Pseudomonadota</taxon>
        <taxon>Gammaproteobacteria</taxon>
        <taxon>Vibrionales</taxon>
        <taxon>Vibrionaceae</taxon>
        <taxon>Enterovibrio</taxon>
    </lineage>
</organism>
<sequence>MKTISRLDKLHGQNLIWFSSLIWLLFCVAAFIKFSWQEEVDTKIRRYIVSETMDASRLVNSNLNKLTESVNTISKLATHSRGDHKHLKQMIKNTVINTPGVVHGGVIFTNTDSAETQIIYENGSKQKSEISLDRVRIPIDRITQAQWLPPYFDPVAKAWFSKYVFPFTNIQPSEGETDNQGIVYLDFSLESLSQQMLNFKLGAKGFAFLISNTGQILAYPKNSALGLDISFFEADEEPLLSTIASQLHLGTLGSFKHPVTEREHWIVLEDIDHLNAKLGLVIEADELRHSLSPSYEYWDIIWFIVLAGIISLLASLNFPKDNKAKTRRLFTALSLCLFSYLLLLWFQALAPKLLSKGETLLVDHDSASLAVIEKTQHQEIFNKKQSMPIKLTIQTLTLEDADQVNIIGKVVTEDTGDTGDTGEKIPPLIINNASECRWTLISSLPNRLLLWQFVAVVKQPFDYGSFPFDREVIELSMVPSPSLNKEFLIPSFSSYASMRSESLPGIAMAEPKFGNWKILQSYFSYLNETVTEDDTLTNLKYNIVIQRNITGPLISHIMPLLVISFLTYFMLLLWTKDEKQQALWGFSTATVLQYCASLFFILVIAHVALREELNAQGVIFIEYFYFLVYFQIIFTAIGALAFTTELKIPVLENEQGLKIKQWYWPILLFLSLAITYVFIDH</sequence>
<evidence type="ECO:0000313" key="3">
    <source>
        <dbReference type="Proteomes" id="UP000190162"/>
    </source>
</evidence>
<evidence type="ECO:0000256" key="1">
    <source>
        <dbReference type="SAM" id="Phobius"/>
    </source>
</evidence>
<dbReference type="EMBL" id="FUXU01000061">
    <property type="protein sequence ID" value="SKA62315.1"/>
    <property type="molecule type" value="Genomic_DNA"/>
</dbReference>
<keyword evidence="1" id="KW-1133">Transmembrane helix</keyword>
<proteinExistence type="predicted"/>
<feature type="transmembrane region" description="Helical" evidence="1">
    <location>
        <begin position="591"/>
        <end position="609"/>
    </location>
</feature>
<dbReference type="CDD" id="cd12912">
    <property type="entry name" value="PDC2_MCP_like"/>
    <property type="match status" value="1"/>
</dbReference>
<evidence type="ECO:0008006" key="4">
    <source>
        <dbReference type="Google" id="ProtNLM"/>
    </source>
</evidence>
<dbReference type="RefSeq" id="WP_078753793.1">
    <property type="nucleotide sequence ID" value="NZ_FUXU01000061.1"/>
</dbReference>
<accession>A0A1T4VBI7</accession>
<feature type="transmembrane region" description="Helical" evidence="1">
    <location>
        <begin position="553"/>
        <end position="571"/>
    </location>
</feature>
<keyword evidence="1" id="KW-0472">Membrane</keyword>
<name>A0A1T4VBI7_9GAMM</name>
<dbReference type="AlphaFoldDB" id="A0A1T4VBI7"/>
<feature type="transmembrane region" description="Helical" evidence="1">
    <location>
        <begin position="662"/>
        <end position="679"/>
    </location>
</feature>
<protein>
    <recommendedName>
        <fullName evidence="4">Cache domain-containing protein</fullName>
    </recommendedName>
</protein>
<feature type="transmembrane region" description="Helical" evidence="1">
    <location>
        <begin position="621"/>
        <end position="642"/>
    </location>
</feature>
<dbReference type="Gene3D" id="3.30.450.20">
    <property type="entry name" value="PAS domain"/>
    <property type="match status" value="2"/>
</dbReference>
<gene>
    <name evidence="2" type="ORF">SAMN02745132_03603</name>
</gene>
<reference evidence="3" key="1">
    <citation type="submission" date="2017-02" db="EMBL/GenBank/DDBJ databases">
        <authorList>
            <person name="Varghese N."/>
            <person name="Submissions S."/>
        </authorList>
    </citation>
    <scope>NUCLEOTIDE SEQUENCE [LARGE SCALE GENOMIC DNA]</scope>
    <source>
        <strain evidence="3">DSM 22720</strain>
    </source>
</reference>
<dbReference type="Proteomes" id="UP000190162">
    <property type="component" value="Unassembled WGS sequence"/>
</dbReference>
<keyword evidence="1" id="KW-0812">Transmembrane</keyword>
<feature type="transmembrane region" description="Helical" evidence="1">
    <location>
        <begin position="15"/>
        <end position="36"/>
    </location>
</feature>
<feature type="transmembrane region" description="Helical" evidence="1">
    <location>
        <begin position="328"/>
        <end position="346"/>
    </location>
</feature>
<evidence type="ECO:0000313" key="2">
    <source>
        <dbReference type="EMBL" id="SKA62315.1"/>
    </source>
</evidence>
<dbReference type="OrthoDB" id="2489132at2"/>
<feature type="transmembrane region" description="Helical" evidence="1">
    <location>
        <begin position="297"/>
        <end position="316"/>
    </location>
</feature>
<keyword evidence="3" id="KW-1185">Reference proteome</keyword>